<keyword evidence="4 14" id="KW-1134">Transmembrane beta strand</keyword>
<dbReference type="NCBIfam" id="TIGR01783">
    <property type="entry name" value="TonB-siderophor"/>
    <property type="match status" value="1"/>
</dbReference>
<dbReference type="InterPro" id="IPR012910">
    <property type="entry name" value="Plug_dom"/>
</dbReference>
<comment type="subcellular location">
    <subcellularLocation>
        <location evidence="1 14">Cell outer membrane</location>
        <topology evidence="1 14">Multi-pass membrane protein</topology>
    </subcellularLocation>
</comment>
<evidence type="ECO:0000313" key="21">
    <source>
        <dbReference type="Proteomes" id="UP000076574"/>
    </source>
</evidence>
<evidence type="ECO:0000256" key="9">
    <source>
        <dbReference type="ARBA" id="ARBA00023065"/>
    </source>
</evidence>
<dbReference type="Pfam" id="PF00593">
    <property type="entry name" value="TonB_dep_Rec_b-barrel"/>
    <property type="match status" value="1"/>
</dbReference>
<protein>
    <submittedName>
        <fullName evidence="20">TonB-dependent receptor</fullName>
    </submittedName>
</protein>
<dbReference type="SUPFAM" id="SSF56935">
    <property type="entry name" value="Porins"/>
    <property type="match status" value="1"/>
</dbReference>
<evidence type="ECO:0000256" key="17">
    <source>
        <dbReference type="SAM" id="MobiDB-lite"/>
    </source>
</evidence>
<keyword evidence="9" id="KW-0406">Ion transport</keyword>
<dbReference type="STRING" id="943830.A4A58_00285"/>
<evidence type="ECO:0000256" key="2">
    <source>
        <dbReference type="ARBA" id="ARBA00009810"/>
    </source>
</evidence>
<feature type="domain" description="TonB-dependent receptor-like beta-barrel" evidence="18">
    <location>
        <begin position="286"/>
        <end position="736"/>
    </location>
</feature>
<evidence type="ECO:0000256" key="10">
    <source>
        <dbReference type="ARBA" id="ARBA00023077"/>
    </source>
</evidence>
<keyword evidence="11 14" id="KW-0472">Membrane</keyword>
<dbReference type="Gene3D" id="2.170.130.10">
    <property type="entry name" value="TonB-dependent receptor, plug domain"/>
    <property type="match status" value="1"/>
</dbReference>
<dbReference type="InterPro" id="IPR010105">
    <property type="entry name" value="TonB_sidphr_rcpt"/>
</dbReference>
<feature type="compositionally biased region" description="Polar residues" evidence="17">
    <location>
        <begin position="91"/>
        <end position="100"/>
    </location>
</feature>
<evidence type="ECO:0000256" key="3">
    <source>
        <dbReference type="ARBA" id="ARBA00022448"/>
    </source>
</evidence>
<evidence type="ECO:0000256" key="7">
    <source>
        <dbReference type="ARBA" id="ARBA00022729"/>
    </source>
</evidence>
<feature type="short sequence motif" description="TonB C-terminal box" evidence="15">
    <location>
        <begin position="750"/>
        <end position="767"/>
    </location>
</feature>
<keyword evidence="12 20" id="KW-0675">Receptor</keyword>
<sequence length="767" mass="83769">MTSRTSIGGRDTAARKAFLISTSAAAIITAGFCIAEPAIAQNANSGASTLPPVQIDAPSAPRVRRAQPQRAASGRVARTHTVAPQPVRQPLSVNPQDAQSGQVGYITRNISSGTRTNTALLNVPQSVTVLTKEFIRDQDFRSIGEAVRYVPGVVPHQGEGNRDDVVIRGQRTNADFFIDGIRDDVQYFRDLYNTQRIEVLKGPNAMIFGRGGGGGVINRVQKEADGVSIREVTVQGGSFDNKRVTIDTGGAVNENVAARINAMYENSGTYRDYGHLERYGINPTVTIRGEDTKVKLSYEYLHDDRTADRGIPAQGTVPAPTNARPTVPFATNASTFFGNPDQSYSKQDVHIANAFIDHDFNNGLTVKNSSRYANYDKFYQNVFPTTGTFVTPGGTASISAYNNLAQRENLFNQTDWTYKTNTGPVLHTIVFGTEFGRQNTFSLRNTGQINGGATLVVPASSPTTFAPWSFIHNNASDNNSYATLDIASVYIQDQIEVSRYLQFIGGVRYDRFDLTSQNLNPGGTVDSRVDNLVSPRAGVIIKPVDNVSVYGSYSISYLPSAGDQFSSLTPSLAITVPEKFINNEVGVKWDITPRLQASAAIYDLDRENQRFIQNGLVVAFGKTNTKGAELSLTGYVTDQWQVTGGYAYTDARIVDASSATIVPGNRVGLVPLNTFTMWNKYQFNDMWGAGLGVIHYDDFFATSDDTVKLKAFTRVDAAVYFRLDKTWRAQLNIENLFDTSYYATADAANNITPGSPRAFRASVTANF</sequence>
<dbReference type="GO" id="GO:0009279">
    <property type="term" value="C:cell outer membrane"/>
    <property type="evidence" value="ECO:0007669"/>
    <property type="project" value="UniProtKB-SubCell"/>
</dbReference>
<evidence type="ECO:0000256" key="16">
    <source>
        <dbReference type="RuleBase" id="RU003357"/>
    </source>
</evidence>
<feature type="domain" description="TonB-dependent receptor plug" evidence="19">
    <location>
        <begin position="121"/>
        <end position="216"/>
    </location>
</feature>
<keyword evidence="10 16" id="KW-0798">TonB box</keyword>
<evidence type="ECO:0000259" key="19">
    <source>
        <dbReference type="Pfam" id="PF07715"/>
    </source>
</evidence>
<dbReference type="GO" id="GO:0015344">
    <property type="term" value="F:siderophore uptake transmembrane transporter activity"/>
    <property type="evidence" value="ECO:0007669"/>
    <property type="project" value="TreeGrafter"/>
</dbReference>
<comment type="similarity">
    <text evidence="2 14 16">Belongs to the TonB-dependent receptor family.</text>
</comment>
<keyword evidence="8" id="KW-0408">Iron</keyword>
<proteinExistence type="inferred from homology"/>
<evidence type="ECO:0000256" key="5">
    <source>
        <dbReference type="ARBA" id="ARBA00022496"/>
    </source>
</evidence>
<dbReference type="AlphaFoldDB" id="A0A164AKX8"/>
<dbReference type="Gene3D" id="2.40.170.20">
    <property type="entry name" value="TonB-dependent receptor, beta-barrel domain"/>
    <property type="match status" value="1"/>
</dbReference>
<dbReference type="InterPro" id="IPR000531">
    <property type="entry name" value="Beta-barrel_TonB"/>
</dbReference>
<keyword evidence="21" id="KW-1185">Reference proteome</keyword>
<evidence type="ECO:0000256" key="15">
    <source>
        <dbReference type="PROSITE-ProRule" id="PRU10144"/>
    </source>
</evidence>
<dbReference type="CDD" id="cd01347">
    <property type="entry name" value="ligand_gated_channel"/>
    <property type="match status" value="1"/>
</dbReference>
<keyword evidence="7" id="KW-0732">Signal</keyword>
<keyword evidence="6 14" id="KW-0812">Transmembrane</keyword>
<gene>
    <name evidence="20" type="ORF">A4A58_00285</name>
</gene>
<reference evidence="20 21" key="1">
    <citation type="submission" date="2016-03" db="EMBL/GenBank/DDBJ databases">
        <title>Microsymbionts genomes from the relict species Vavilovia formosa (Stev.) Fed.</title>
        <authorList>
            <person name="Kopat V."/>
            <person name="Chirak E."/>
            <person name="Kimeklis A."/>
            <person name="Andronov E."/>
        </authorList>
    </citation>
    <scope>NUCLEOTIDE SEQUENCE [LARGE SCALE GENOMIC DNA]</scope>
    <source>
        <strain evidence="20 21">Vaf07</strain>
    </source>
</reference>
<dbReference type="Pfam" id="PF07715">
    <property type="entry name" value="Plug"/>
    <property type="match status" value="1"/>
</dbReference>
<evidence type="ECO:0000256" key="11">
    <source>
        <dbReference type="ARBA" id="ARBA00023136"/>
    </source>
</evidence>
<evidence type="ECO:0000256" key="8">
    <source>
        <dbReference type="ARBA" id="ARBA00023004"/>
    </source>
</evidence>
<dbReference type="PROSITE" id="PS01156">
    <property type="entry name" value="TONB_DEPENDENT_REC_2"/>
    <property type="match status" value="1"/>
</dbReference>
<evidence type="ECO:0000259" key="18">
    <source>
        <dbReference type="Pfam" id="PF00593"/>
    </source>
</evidence>
<accession>A0A164AKX8</accession>
<keyword evidence="5" id="KW-0410">Iron transport</keyword>
<dbReference type="Proteomes" id="UP000076574">
    <property type="component" value="Unassembled WGS sequence"/>
</dbReference>
<dbReference type="GO" id="GO:0038023">
    <property type="term" value="F:signaling receptor activity"/>
    <property type="evidence" value="ECO:0007669"/>
    <property type="project" value="InterPro"/>
</dbReference>
<dbReference type="InterPro" id="IPR039426">
    <property type="entry name" value="TonB-dep_rcpt-like"/>
</dbReference>
<keyword evidence="13 14" id="KW-0998">Cell outer membrane</keyword>
<dbReference type="InterPro" id="IPR037066">
    <property type="entry name" value="Plug_dom_sf"/>
</dbReference>
<name>A0A164AKX8_9BRAD</name>
<comment type="caution">
    <text evidence="20">The sequence shown here is derived from an EMBL/GenBank/DDBJ whole genome shotgun (WGS) entry which is preliminary data.</text>
</comment>
<dbReference type="EMBL" id="LVYV01000001">
    <property type="protein sequence ID" value="KZD24963.1"/>
    <property type="molecule type" value="Genomic_DNA"/>
</dbReference>
<dbReference type="OrthoDB" id="9760333at2"/>
<dbReference type="InterPro" id="IPR036942">
    <property type="entry name" value="Beta-barrel_TonB_sf"/>
</dbReference>
<dbReference type="RefSeq" id="WP_068728757.1">
    <property type="nucleotide sequence ID" value="NZ_LVYV01000001.1"/>
</dbReference>
<dbReference type="GO" id="GO:0015891">
    <property type="term" value="P:siderophore transport"/>
    <property type="evidence" value="ECO:0007669"/>
    <property type="project" value="InterPro"/>
</dbReference>
<dbReference type="PANTHER" id="PTHR32552:SF68">
    <property type="entry name" value="FERRICHROME OUTER MEMBRANE TRANSPORTER_PHAGE RECEPTOR"/>
    <property type="match status" value="1"/>
</dbReference>
<evidence type="ECO:0000256" key="14">
    <source>
        <dbReference type="PROSITE-ProRule" id="PRU01360"/>
    </source>
</evidence>
<dbReference type="PROSITE" id="PS52016">
    <property type="entry name" value="TONB_DEPENDENT_REC_3"/>
    <property type="match status" value="1"/>
</dbReference>
<evidence type="ECO:0000256" key="4">
    <source>
        <dbReference type="ARBA" id="ARBA00022452"/>
    </source>
</evidence>
<dbReference type="PANTHER" id="PTHR32552">
    <property type="entry name" value="FERRICHROME IRON RECEPTOR-RELATED"/>
    <property type="match status" value="1"/>
</dbReference>
<organism evidence="20 21">
    <name type="scientific">Tardiphaga robiniae</name>
    <dbReference type="NCBI Taxonomy" id="943830"/>
    <lineage>
        <taxon>Bacteria</taxon>
        <taxon>Pseudomonadati</taxon>
        <taxon>Pseudomonadota</taxon>
        <taxon>Alphaproteobacteria</taxon>
        <taxon>Hyphomicrobiales</taxon>
        <taxon>Nitrobacteraceae</taxon>
        <taxon>Tardiphaga</taxon>
    </lineage>
</organism>
<evidence type="ECO:0000256" key="12">
    <source>
        <dbReference type="ARBA" id="ARBA00023170"/>
    </source>
</evidence>
<dbReference type="InterPro" id="IPR010917">
    <property type="entry name" value="TonB_rcpt_CS"/>
</dbReference>
<evidence type="ECO:0000313" key="20">
    <source>
        <dbReference type="EMBL" id="KZD24963.1"/>
    </source>
</evidence>
<keyword evidence="3 14" id="KW-0813">Transport</keyword>
<evidence type="ECO:0000256" key="6">
    <source>
        <dbReference type="ARBA" id="ARBA00022692"/>
    </source>
</evidence>
<evidence type="ECO:0000256" key="13">
    <source>
        <dbReference type="ARBA" id="ARBA00023237"/>
    </source>
</evidence>
<evidence type="ECO:0000256" key="1">
    <source>
        <dbReference type="ARBA" id="ARBA00004571"/>
    </source>
</evidence>
<feature type="region of interest" description="Disordered" evidence="17">
    <location>
        <begin position="57"/>
        <end position="100"/>
    </location>
</feature>